<feature type="non-terminal residue" evidence="1">
    <location>
        <position position="199"/>
    </location>
</feature>
<name>A0ACA9QYQ2_9GLOM</name>
<evidence type="ECO:0000313" key="2">
    <source>
        <dbReference type="Proteomes" id="UP000789525"/>
    </source>
</evidence>
<keyword evidence="2" id="KW-1185">Reference proteome</keyword>
<dbReference type="Proteomes" id="UP000789525">
    <property type="component" value="Unassembled WGS sequence"/>
</dbReference>
<feature type="non-terminal residue" evidence="1">
    <location>
        <position position="1"/>
    </location>
</feature>
<proteinExistence type="predicted"/>
<gene>
    <name evidence="1" type="ORF">ACOLOM_LOCUS13683</name>
</gene>
<evidence type="ECO:0000313" key="1">
    <source>
        <dbReference type="EMBL" id="CAG8769435.1"/>
    </source>
</evidence>
<dbReference type="EMBL" id="CAJVPT010063887">
    <property type="protein sequence ID" value="CAG8769435.1"/>
    <property type="molecule type" value="Genomic_DNA"/>
</dbReference>
<accession>A0ACA9QYQ2</accession>
<protein>
    <submittedName>
        <fullName evidence="1">15421_t:CDS:1</fullName>
    </submittedName>
</protein>
<reference evidence="1" key="1">
    <citation type="submission" date="2021-06" db="EMBL/GenBank/DDBJ databases">
        <authorList>
            <person name="Kallberg Y."/>
            <person name="Tangrot J."/>
            <person name="Rosling A."/>
        </authorList>
    </citation>
    <scope>NUCLEOTIDE SEQUENCE</scope>
    <source>
        <strain evidence="1">CL356</strain>
    </source>
</reference>
<comment type="caution">
    <text evidence="1">The sequence shown here is derived from an EMBL/GenBank/DDBJ whole genome shotgun (WGS) entry which is preliminary data.</text>
</comment>
<organism evidence="1 2">
    <name type="scientific">Acaulospora colombiana</name>
    <dbReference type="NCBI Taxonomy" id="27376"/>
    <lineage>
        <taxon>Eukaryota</taxon>
        <taxon>Fungi</taxon>
        <taxon>Fungi incertae sedis</taxon>
        <taxon>Mucoromycota</taxon>
        <taxon>Glomeromycotina</taxon>
        <taxon>Glomeromycetes</taxon>
        <taxon>Diversisporales</taxon>
        <taxon>Acaulosporaceae</taxon>
        <taxon>Acaulospora</taxon>
    </lineage>
</organism>
<sequence length="199" mass="21546">SVSTRVDASRLLPTTRLTVSLLNGSILTTMADQLVMQLITPMPSNLKPPFLTLNVSLVTRLGSRSPKEYEALALQGHREEFGTHICVQHKSGNKDFNPEEISTMVLTKMKGAAESYLGHIVTCPLITVPAYFDDAQHQGTKDTGTIAALNVLCIVKDPTAAVITYGLDKKSGEPHIIVHDLEGGTFDVSPLSIDDSVFE</sequence>